<keyword evidence="3" id="KW-1185">Reference proteome</keyword>
<name>A0A9P0N9J5_SPOLI</name>
<dbReference type="AlphaFoldDB" id="A0A9P0N9J5"/>
<dbReference type="EMBL" id="LR824562">
    <property type="protein sequence ID" value="CAH1647366.1"/>
    <property type="molecule type" value="Genomic_DNA"/>
</dbReference>
<feature type="transmembrane region" description="Helical" evidence="1">
    <location>
        <begin position="140"/>
        <end position="163"/>
    </location>
</feature>
<keyword evidence="1" id="KW-1133">Transmembrane helix</keyword>
<keyword evidence="1" id="KW-0472">Membrane</keyword>
<feature type="transmembrane region" description="Helical" evidence="1">
    <location>
        <begin position="59"/>
        <end position="78"/>
    </location>
</feature>
<feature type="transmembrane region" description="Helical" evidence="1">
    <location>
        <begin position="29"/>
        <end position="47"/>
    </location>
</feature>
<reference evidence="2" key="1">
    <citation type="submission" date="2022-02" db="EMBL/GenBank/DDBJ databases">
        <authorList>
            <person name="King R."/>
        </authorList>
    </citation>
    <scope>NUCLEOTIDE SEQUENCE</scope>
</reference>
<evidence type="ECO:0000313" key="3">
    <source>
        <dbReference type="Proteomes" id="UP001153321"/>
    </source>
</evidence>
<organism evidence="2 3">
    <name type="scientific">Spodoptera littoralis</name>
    <name type="common">Egyptian cotton leafworm</name>
    <dbReference type="NCBI Taxonomy" id="7109"/>
    <lineage>
        <taxon>Eukaryota</taxon>
        <taxon>Metazoa</taxon>
        <taxon>Ecdysozoa</taxon>
        <taxon>Arthropoda</taxon>
        <taxon>Hexapoda</taxon>
        <taxon>Insecta</taxon>
        <taxon>Pterygota</taxon>
        <taxon>Neoptera</taxon>
        <taxon>Endopterygota</taxon>
        <taxon>Lepidoptera</taxon>
        <taxon>Glossata</taxon>
        <taxon>Ditrysia</taxon>
        <taxon>Noctuoidea</taxon>
        <taxon>Noctuidae</taxon>
        <taxon>Amphipyrinae</taxon>
        <taxon>Spodoptera</taxon>
    </lineage>
</organism>
<keyword evidence="1" id="KW-0812">Transmembrane</keyword>
<evidence type="ECO:0000313" key="2">
    <source>
        <dbReference type="EMBL" id="CAH1647366.1"/>
    </source>
</evidence>
<protein>
    <submittedName>
        <fullName evidence="2">Uncharacterized protein</fullName>
    </submittedName>
</protein>
<dbReference type="Proteomes" id="UP001153321">
    <property type="component" value="Chromosome Z"/>
</dbReference>
<gene>
    <name evidence="2" type="ORF">SPLIT_LOCUS12717</name>
</gene>
<accession>A0A9P0N9J5</accession>
<sequence>MTIQLTLYQMDKAPVPSTGTPNRERIPILSLRLVSIILLVAVLTMHVRSVRVFRWEQSVSGGVLVTYTLAMTGLALCAGADCCDGKALQAYLCSTGAAMLLVNAGAIWHRWRRSGELTHVVAELLFALGVPLRRQIMFKVILSAVAAVCLMLDLALLPIITFINTGPEKYVHSLCLFLMHPLSQLV</sequence>
<proteinExistence type="predicted"/>
<evidence type="ECO:0000256" key="1">
    <source>
        <dbReference type="SAM" id="Phobius"/>
    </source>
</evidence>